<evidence type="ECO:0000256" key="1">
    <source>
        <dbReference type="SAM" id="MobiDB-lite"/>
    </source>
</evidence>
<feature type="compositionally biased region" description="Polar residues" evidence="1">
    <location>
        <begin position="1975"/>
        <end position="1996"/>
    </location>
</feature>
<dbReference type="OrthoDB" id="447516at2759"/>
<keyword evidence="3" id="KW-1185">Reference proteome</keyword>
<feature type="compositionally biased region" description="Basic residues" evidence="1">
    <location>
        <begin position="1040"/>
        <end position="1049"/>
    </location>
</feature>
<feature type="compositionally biased region" description="Basic and acidic residues" evidence="1">
    <location>
        <begin position="1006"/>
        <end position="1019"/>
    </location>
</feature>
<feature type="compositionally biased region" description="Low complexity" evidence="1">
    <location>
        <begin position="380"/>
        <end position="404"/>
    </location>
</feature>
<sequence>MNNNTNQKSLKAEKMASGRRENSSRDSNMQSEHSMETSRSSPLRSAALRPEGTEFRIAGTDYGGARQKIQPSSDPTNLDDKGIHLPLDKAVVEGVTDVRKEEEPINHQLQELERHVRVGLKQATKQTGVPTLPIFSSMGGGRNSASTAVGSGGAGSKKAGGDNLPKEFEYHEEDFMPLSAQSNASQHDSSLSHNKGAPSGTKAKSPSKDGTDKSPESAPYYGLDSTFFKQPHTHHANKSDAVDSPEPNLGTLFPEESASKKSHMPTFNNSPSAFKAPAHIANKPKSKHTPPHMAHTTPRRSEEPHTPEMNLGQLSQENEEPSTRHYQPSTQALPKSLRAHAFATPSGHDKNKAPIEYLDDVDDGPEPQLHSLSHQFFTKSPSQSSAPSQHSISTPIHQSAMPPVHHAPPAHHSAPEDHSPTEHITPLHRAGAPVHHTAPAHHAPTQVSASEVLDPMQHAHAAPIYHAPSTMGQPLPSAHHEGPSRRGPTQIETIHMPRPARTSHVPTEHHTHIETIHEAYHPEAPKTKKTWHDVEAPAEDVKKAATAFHPSGTLPHPVATSDSTPAPAHEVPNRHHVPALGKSYDEHIWPEDNDLAPIESQKDGAGLNAASFPSFIRHDAPVHSLHTERNHKAAAVYKGPIHAAVPYHPLPSELRPKAAHDHAQHTSTPKNWPNKRARKAAKKQEAARNLGVLGSISEVLVGRRKNSVSTPVMRLNEIFGEADGPIVHNAPTPAQGAAHGTGIVAPAVAVAADGIRNLLGAIHMPAIISGHPYDTSHHDEPRMASRSAHDTHVAGHSQHTHTPSKSAALKTPKVNLLLFPEEDASYPRGDAWKHENPAHPKSVGDITEIHYQLPSHASAHVPVHSRVPAAVIQAPAVHRSLPGHMHLDLHTHPVPHQPVVSAQSAHSVNVVHNIHPQHKHSNAASLKKPMAKLNVFPEEEANYPRGDQRRHENRPSRPLHTPIAVQEVPHSVNVVHSIHPQHKHSHAASLKKPKAKLNVFPEEEADYPRGDQRHHENRPSHPLHTPIVVQEVPLLTAVSRKSRRQRKNSKAAALKKATVPVGAFPEEEAEYPRGDRHHENTPSQPMHKPTKVQEVQLDAAHLHSHHDLHPTISESAAAAVSSGMEGIKAILGGIHIPAMSNPAAKATVASLGAAAAVREHRDHQSSNLPLMYGTPVVHAPAHASVHAAPVRATAPTHHDPHSMHTAAPLMSSHKAPAVVPIYIAEPVTQVHTQDPLQNASSSTASHKSALGEHSRHGRDIHAILKHNAPVSVLPPADMATIDPLQNAQTSAHAPHAAPGIMDIHGIADDEEDYFLADDIKSPHAASAASAAKRKSGVDLLILRHNAPVSVLPPAGMAHKASAPAPAGRIPTESHTIPAIQAHGPSASVPFAHAHVPSAPIPQARTQAPATVHSHNAAHIAAPLMGAAAAGVKSDEAIMMESAMPRHKEATPKDSTRAQAPAPAIPAIEAHGPSVSAPFAHAHVPSAPISQAHTQAPAAAHSPTAVHIAAPLMGAAAAGVKSDKAIVMESAMPNYKKATPKDTHHIPISAVAPVIPIKDSTHVQASAPALAPTAMKTATTKTPIVAPLPKDRAVAPDVYHKSSHTAAPDVYHKSSHTAAPDVYHKSSHTAAPDVYHKLSHTAAPAAATTILPEAKKEKDVPILETKKVIAPITAAVTAPPAVKAMKATTTTSAFDDPIVKPAEVKVAKPVVETAEPVMAAQAVKHEAPMMADTTVNSSTTKPTPVPAVRPVVAAAAAAPVVAAAAASQAHHDRTPAPATESTKATVTSTDPSVSTAQQVQQKYQQLHPTTASSTSNTGDRNVPVQSSSLSSTQQATTTPRHVDLPVQTSSTQHPTSHSNTNAVQPPPGYTGAIPAVGEGETVMWVKKVYTTQDFYDPEDEEGIDELGYRKDRDVSRYMHLPGMHAHNSNNMNTNNVTHVVDNTDHFQPQMQSTSHVQPKMQSSTTHVVPQIQTNTTQSPQVQGDAQFQKSQRSQGPLQSPPADSAQSQQYLQANNSEIQAQTQTPMTSAQIQTRAQNAQFQQQMQALNAAHQRVSQTEMDTAIARRPSQPQVHPNNPETRRQSQATFQQHLKAYRRRSSGGSSGSADNHSAGIHSNEPQHAAAQ</sequence>
<feature type="region of interest" description="Disordered" evidence="1">
    <location>
        <begin position="466"/>
        <end position="489"/>
    </location>
</feature>
<feature type="compositionally biased region" description="Polar residues" evidence="1">
    <location>
        <begin position="179"/>
        <end position="193"/>
    </location>
</feature>
<evidence type="ECO:0000313" key="3">
    <source>
        <dbReference type="Proteomes" id="UP000243308"/>
    </source>
</evidence>
<feature type="region of interest" description="Disordered" evidence="1">
    <location>
        <begin position="1975"/>
        <end position="2008"/>
    </location>
</feature>
<feature type="region of interest" description="Disordered" evidence="1">
    <location>
        <begin position="130"/>
        <end position="444"/>
    </location>
</feature>
<name>A0A086TJA5_9FUNG</name>
<feature type="region of interest" description="Disordered" evidence="1">
    <location>
        <begin position="2048"/>
        <end position="2123"/>
    </location>
</feature>
<accession>A0A086TJA5</accession>
<feature type="region of interest" description="Disordered" evidence="1">
    <location>
        <begin position="1"/>
        <end position="82"/>
    </location>
</feature>
<gene>
    <name evidence="2" type="ORF">MVEG_12186</name>
</gene>
<feature type="compositionally biased region" description="Basic and acidic residues" evidence="1">
    <location>
        <begin position="10"/>
        <end position="24"/>
    </location>
</feature>
<feature type="compositionally biased region" description="Low complexity" evidence="1">
    <location>
        <begin position="38"/>
        <end position="50"/>
    </location>
</feature>
<feature type="compositionally biased region" description="Low complexity" evidence="1">
    <location>
        <begin position="1824"/>
        <end position="1837"/>
    </location>
</feature>
<feature type="compositionally biased region" description="Polar residues" evidence="1">
    <location>
        <begin position="1233"/>
        <end position="1246"/>
    </location>
</feature>
<feature type="compositionally biased region" description="Polar residues" evidence="1">
    <location>
        <begin position="370"/>
        <end position="379"/>
    </location>
</feature>
<organism evidence="2 3">
    <name type="scientific">Podila verticillata NRRL 6337</name>
    <dbReference type="NCBI Taxonomy" id="1069443"/>
    <lineage>
        <taxon>Eukaryota</taxon>
        <taxon>Fungi</taxon>
        <taxon>Fungi incertae sedis</taxon>
        <taxon>Mucoromycota</taxon>
        <taxon>Mortierellomycotina</taxon>
        <taxon>Mortierellomycetes</taxon>
        <taxon>Mortierellales</taxon>
        <taxon>Mortierellaceae</taxon>
        <taxon>Podila</taxon>
    </lineage>
</organism>
<dbReference type="Proteomes" id="UP000243308">
    <property type="component" value="Unassembled WGS sequence"/>
</dbReference>
<feature type="region of interest" description="Disordered" evidence="1">
    <location>
        <begin position="1004"/>
        <end position="1023"/>
    </location>
</feature>
<feature type="compositionally biased region" description="Basic and acidic residues" evidence="1">
    <location>
        <begin position="946"/>
        <end position="955"/>
    </location>
</feature>
<feature type="compositionally biased region" description="Basic and acidic residues" evidence="1">
    <location>
        <begin position="654"/>
        <end position="664"/>
    </location>
</feature>
<feature type="region of interest" description="Disordered" evidence="1">
    <location>
        <begin position="772"/>
        <end position="806"/>
    </location>
</feature>
<feature type="compositionally biased region" description="Low complexity" evidence="1">
    <location>
        <begin position="1999"/>
        <end position="2008"/>
    </location>
</feature>
<feature type="compositionally biased region" description="Polar residues" evidence="1">
    <location>
        <begin position="1778"/>
        <end position="1818"/>
    </location>
</feature>
<evidence type="ECO:0000313" key="2">
    <source>
        <dbReference type="EMBL" id="KFH62032.1"/>
    </source>
</evidence>
<feature type="region of interest" description="Disordered" evidence="1">
    <location>
        <begin position="653"/>
        <end position="686"/>
    </location>
</feature>
<feature type="region of interest" description="Disordered" evidence="1">
    <location>
        <begin position="1948"/>
        <end position="1967"/>
    </location>
</feature>
<feature type="region of interest" description="Disordered" evidence="1">
    <location>
        <begin position="1765"/>
        <end position="1870"/>
    </location>
</feature>
<feature type="region of interest" description="Disordered" evidence="1">
    <location>
        <begin position="552"/>
        <end position="576"/>
    </location>
</feature>
<feature type="compositionally biased region" description="Basic and acidic residues" evidence="1">
    <location>
        <begin position="206"/>
        <end position="215"/>
    </location>
</feature>
<protein>
    <submittedName>
        <fullName evidence="2">Uncharacterized protein</fullName>
    </submittedName>
</protein>
<feature type="compositionally biased region" description="Low complexity" evidence="1">
    <location>
        <begin position="1846"/>
        <end position="1860"/>
    </location>
</feature>
<feature type="compositionally biased region" description="Polar residues" evidence="1">
    <location>
        <begin position="2067"/>
        <end position="2088"/>
    </location>
</feature>
<feature type="compositionally biased region" description="Low complexity" evidence="1">
    <location>
        <begin position="432"/>
        <end position="444"/>
    </location>
</feature>
<feature type="region of interest" description="Disordered" evidence="1">
    <location>
        <begin position="1039"/>
        <end position="1088"/>
    </location>
</feature>
<feature type="compositionally biased region" description="Polar residues" evidence="1">
    <location>
        <begin position="324"/>
        <end position="333"/>
    </location>
</feature>
<feature type="region of interest" description="Disordered" evidence="1">
    <location>
        <begin position="1233"/>
        <end position="1255"/>
    </location>
</feature>
<dbReference type="EMBL" id="KN042434">
    <property type="protein sequence ID" value="KFH62032.1"/>
    <property type="molecule type" value="Genomic_DNA"/>
</dbReference>
<reference evidence="2 3" key="1">
    <citation type="submission" date="2011-02" db="EMBL/GenBank/DDBJ databases">
        <title>The Genome Sequence of Mortierella verticillata NRRL 6337.</title>
        <authorList>
            <consortium name="The Broad Institute Genome Sequencing Platform"/>
            <person name="Russ C."/>
            <person name="Cuomo C."/>
            <person name="Burger G."/>
            <person name="Gray M.W."/>
            <person name="Holland P.W.H."/>
            <person name="King N."/>
            <person name="Lang F.B.F."/>
            <person name="Roger A.J."/>
            <person name="Ruiz-Trillo I."/>
            <person name="Young S.K."/>
            <person name="Zeng Q."/>
            <person name="Gargeya S."/>
            <person name="Alvarado L."/>
            <person name="Berlin A."/>
            <person name="Chapman S.B."/>
            <person name="Chen Z."/>
            <person name="Freedman E."/>
            <person name="Gellesch M."/>
            <person name="Goldberg J."/>
            <person name="Griggs A."/>
            <person name="Gujja S."/>
            <person name="Heilman E."/>
            <person name="Heiman D."/>
            <person name="Howarth C."/>
            <person name="Mehta T."/>
            <person name="Neiman D."/>
            <person name="Pearson M."/>
            <person name="Roberts A."/>
            <person name="Saif S."/>
            <person name="Shea T."/>
            <person name="Shenoy N."/>
            <person name="Sisk P."/>
            <person name="Stolte C."/>
            <person name="Sykes S."/>
            <person name="White J."/>
            <person name="Yandava C."/>
            <person name="Haas B."/>
            <person name="Nusbaum C."/>
            <person name="Birren B."/>
        </authorList>
    </citation>
    <scope>NUCLEOTIDE SEQUENCE [LARGE SCALE GENOMIC DNA]</scope>
    <source>
        <strain evidence="2 3">NRRL 6337</strain>
    </source>
</reference>
<feature type="region of interest" description="Disordered" evidence="1">
    <location>
        <begin position="937"/>
        <end position="957"/>
    </location>
</feature>
<feature type="compositionally biased region" description="Basic and acidic residues" evidence="1">
    <location>
        <begin position="774"/>
        <end position="793"/>
    </location>
</feature>
<feature type="compositionally biased region" description="Basic and acidic residues" evidence="1">
    <location>
        <begin position="1070"/>
        <end position="1080"/>
    </location>
</feature>
<proteinExistence type="predicted"/>